<dbReference type="STRING" id="1335757.SPICUR_07200"/>
<proteinExistence type="predicted"/>
<evidence type="ECO:0000256" key="1">
    <source>
        <dbReference type="SAM" id="MobiDB-lite"/>
    </source>
</evidence>
<dbReference type="RefSeq" id="WP_023367534.1">
    <property type="nucleotide sequence ID" value="NC_022664.1"/>
</dbReference>
<dbReference type="GO" id="GO:0032506">
    <property type="term" value="P:cytokinetic process"/>
    <property type="evidence" value="ECO:0007669"/>
    <property type="project" value="TreeGrafter"/>
</dbReference>
<dbReference type="InterPro" id="IPR007730">
    <property type="entry name" value="SPOR-like_dom"/>
</dbReference>
<dbReference type="Gene3D" id="3.30.70.1070">
    <property type="entry name" value="Sporulation related repeat"/>
    <property type="match status" value="1"/>
</dbReference>
<feature type="region of interest" description="Disordered" evidence="1">
    <location>
        <begin position="53"/>
        <end position="93"/>
    </location>
</feature>
<dbReference type="EMBL" id="CP005990">
    <property type="protein sequence ID" value="AGY92403.1"/>
    <property type="molecule type" value="Genomic_DNA"/>
</dbReference>
<protein>
    <recommendedName>
        <fullName evidence="2">SPOR domain-containing protein</fullName>
    </recommendedName>
</protein>
<reference evidence="3 4" key="1">
    <citation type="journal article" date="2013" name="BMC Genomics">
        <title>Genomes of "Spiribacter", a streamlined, successful halophilic bacterium.</title>
        <authorList>
            <person name="Lopez-Perez M."/>
            <person name="Ghai R."/>
            <person name="Leon M.J."/>
            <person name="Rodriguez-Olmos A."/>
            <person name="Copa-Patino J.L."/>
            <person name="Soliveri J."/>
            <person name="Sanchez-Porro C."/>
            <person name="Ventosa A."/>
            <person name="Rodriguez-Valera F."/>
        </authorList>
    </citation>
    <scope>NUCLEOTIDE SEQUENCE [LARGE SCALE GENOMIC DNA]</scope>
    <source>
        <strain evidence="3 4">UAH-SP71</strain>
    </source>
</reference>
<dbReference type="AlphaFoldDB" id="U5T7P1"/>
<feature type="compositionally biased region" description="Polar residues" evidence="1">
    <location>
        <begin position="60"/>
        <end position="70"/>
    </location>
</feature>
<feature type="domain" description="SPOR" evidence="2">
    <location>
        <begin position="91"/>
        <end position="170"/>
    </location>
</feature>
<dbReference type="eggNOG" id="COG3147">
    <property type="taxonomic scope" value="Bacteria"/>
</dbReference>
<dbReference type="GO" id="GO:0032153">
    <property type="term" value="C:cell division site"/>
    <property type="evidence" value="ECO:0007669"/>
    <property type="project" value="TreeGrafter"/>
</dbReference>
<dbReference type="GO" id="GO:0030428">
    <property type="term" value="C:cell septum"/>
    <property type="evidence" value="ECO:0007669"/>
    <property type="project" value="TreeGrafter"/>
</dbReference>
<accession>U5T7P1</accession>
<evidence type="ECO:0000313" key="3">
    <source>
        <dbReference type="EMBL" id="AGY92403.1"/>
    </source>
</evidence>
<dbReference type="PANTHER" id="PTHR38687">
    <property type="entry name" value="CELL DIVISION PROTEIN DEDD-RELATED"/>
    <property type="match status" value="1"/>
</dbReference>
<dbReference type="GO" id="GO:0042834">
    <property type="term" value="F:peptidoglycan binding"/>
    <property type="evidence" value="ECO:0007669"/>
    <property type="project" value="InterPro"/>
</dbReference>
<dbReference type="InterPro" id="IPR036680">
    <property type="entry name" value="SPOR-like_sf"/>
</dbReference>
<dbReference type="Pfam" id="PF05036">
    <property type="entry name" value="SPOR"/>
    <property type="match status" value="1"/>
</dbReference>
<evidence type="ECO:0000313" key="4">
    <source>
        <dbReference type="Proteomes" id="UP000017640"/>
    </source>
</evidence>
<organism evidence="3 4">
    <name type="scientific">Spiribacter curvatus</name>
    <dbReference type="NCBI Taxonomy" id="1335757"/>
    <lineage>
        <taxon>Bacteria</taxon>
        <taxon>Pseudomonadati</taxon>
        <taxon>Pseudomonadota</taxon>
        <taxon>Gammaproteobacteria</taxon>
        <taxon>Chromatiales</taxon>
        <taxon>Ectothiorhodospiraceae</taxon>
        <taxon>Spiribacter</taxon>
    </lineage>
</organism>
<dbReference type="KEGG" id="spiu:SPICUR_07200"/>
<dbReference type="InterPro" id="IPR052521">
    <property type="entry name" value="Cell_div_SPOR-domain"/>
</dbReference>
<dbReference type="OrthoDB" id="7069135at2"/>
<dbReference type="Proteomes" id="UP000017640">
    <property type="component" value="Chromosome"/>
</dbReference>
<dbReference type="SUPFAM" id="SSF110997">
    <property type="entry name" value="Sporulation related repeat"/>
    <property type="match status" value="1"/>
</dbReference>
<sequence>MEQRVKQRLVGAVVLVALGVIFLPMLLSGPVERTRVDIQLDMPAEPTLEAAPALPEDSAVESSQPGQSLADQPALGGDGAVPDPAPAPVRPDTGADVYVQVGAFGSLENARRLANRLTDNDLDVRIAEDDREDRLPYRVQVGPLDGRAAAERMAQRLADGFGLPGFIVEP</sequence>
<evidence type="ECO:0000259" key="2">
    <source>
        <dbReference type="PROSITE" id="PS51724"/>
    </source>
</evidence>
<dbReference type="PANTHER" id="PTHR38687:SF1">
    <property type="entry name" value="CELL DIVISION PROTEIN DEDD"/>
    <property type="match status" value="1"/>
</dbReference>
<name>U5T7P1_9GAMM</name>
<keyword evidence="4" id="KW-1185">Reference proteome</keyword>
<gene>
    <name evidence="3" type="ORF">SPICUR_07200</name>
</gene>
<dbReference type="HOGENOM" id="CLU_068683_2_1_6"/>
<dbReference type="PROSITE" id="PS51724">
    <property type="entry name" value="SPOR"/>
    <property type="match status" value="1"/>
</dbReference>